<feature type="region of interest" description="Disordered" evidence="6">
    <location>
        <begin position="75"/>
        <end position="133"/>
    </location>
</feature>
<dbReference type="Gene3D" id="3.30.460.10">
    <property type="entry name" value="Beta Polymerase, domain 2"/>
    <property type="match status" value="1"/>
</dbReference>
<comment type="similarity">
    <text evidence="2">Belongs to the Iojap/RsfS family.</text>
</comment>
<reference evidence="8" key="1">
    <citation type="submission" date="2025-08" db="UniProtKB">
        <authorList>
            <consortium name="RefSeq"/>
        </authorList>
    </citation>
    <scope>IDENTIFICATION</scope>
</reference>
<dbReference type="GO" id="GO:0043023">
    <property type="term" value="F:ribosomal large subunit binding"/>
    <property type="evidence" value="ECO:0007669"/>
    <property type="project" value="TreeGrafter"/>
</dbReference>
<evidence type="ECO:0000256" key="6">
    <source>
        <dbReference type="SAM" id="MobiDB-lite"/>
    </source>
</evidence>
<evidence type="ECO:0000313" key="8">
    <source>
        <dbReference type="RefSeq" id="XP_003743740.2"/>
    </source>
</evidence>
<evidence type="ECO:0000256" key="3">
    <source>
        <dbReference type="ARBA" id="ARBA00023128"/>
    </source>
</evidence>
<comment type="function">
    <text evidence="4">Required for normal mitochondrial ribosome function and mitochondrial translation. May play a role in ribosome biogenesis by preventing premature association of the 28S and 39S ribosomal subunits. Interacts with mitochondrial ribosomal protein uL14m (MRPL14), probably blocking formation of intersubunit bridge B8, preventing association of the 28S and 39S ribosomal subunits. Addition to isolated mitochondrial ribosomal subunits partially inhibits translation, probably by interfering with the association of the 28S and 39S ribosomal subunits and the formation of functional ribosomes. May also participate in the assembly and/or regulation of the stability of the large subunit of the mitochondrial ribosome. May function as a ribosomal silencing factor.</text>
</comment>
<dbReference type="Pfam" id="PF02410">
    <property type="entry name" value="RsfS"/>
    <property type="match status" value="1"/>
</dbReference>
<dbReference type="InterPro" id="IPR043519">
    <property type="entry name" value="NT_sf"/>
</dbReference>
<dbReference type="InterPro" id="IPR004394">
    <property type="entry name" value="Iojap/RsfS/C7orf30"/>
</dbReference>
<dbReference type="AlphaFoldDB" id="A0AAJ6QU10"/>
<dbReference type="KEGG" id="goe:100905000"/>
<keyword evidence="3" id="KW-0496">Mitochondrion</keyword>
<dbReference type="GO" id="GO:0090071">
    <property type="term" value="P:negative regulation of ribosome biogenesis"/>
    <property type="evidence" value="ECO:0007669"/>
    <property type="project" value="TreeGrafter"/>
</dbReference>
<dbReference type="PANTHER" id="PTHR21043">
    <property type="entry name" value="IOJAP SUPERFAMILY ORTHOLOG"/>
    <property type="match status" value="1"/>
</dbReference>
<evidence type="ECO:0000313" key="7">
    <source>
        <dbReference type="Proteomes" id="UP000694867"/>
    </source>
</evidence>
<evidence type="ECO:0000256" key="1">
    <source>
        <dbReference type="ARBA" id="ARBA00004173"/>
    </source>
</evidence>
<dbReference type="GO" id="GO:0017148">
    <property type="term" value="P:negative regulation of translation"/>
    <property type="evidence" value="ECO:0007669"/>
    <property type="project" value="TreeGrafter"/>
</dbReference>
<keyword evidence="7" id="KW-1185">Reference proteome</keyword>
<dbReference type="HAMAP" id="MF_01477">
    <property type="entry name" value="Iojap_RsfS"/>
    <property type="match status" value="1"/>
</dbReference>
<sequence>MALRRLWSLGRASVCRNAFPASGIHVGALEMQPTKAPLTDEERKLLEKLGEPDGETRGYLNELYAEFDVVAEKKREQRQEKKRIKEEQKDDEEDKPQPSSALGANGMFSRGFHTSAACPTDADSVSPSRKGSTRAFEDESRIIWDSQEMLDYYPQTERQSITRGIEVPHGERGVFDIEVLVDLVRKEKLQDIAVIEVAPEIPYADYLVIGTTLSTRQGKAISSFIKKLYKETKYPKDPMLKIEGENCSEWKLIDFGNIVLHLFDAPTREKYDLESLWTVGHEFDELTTGLKEENEAQDVLGQHMAFVRSLSMKTDSVS</sequence>
<dbReference type="RefSeq" id="XP_003743740.2">
    <property type="nucleotide sequence ID" value="XM_003743692.3"/>
</dbReference>
<dbReference type="NCBIfam" id="TIGR00090">
    <property type="entry name" value="rsfS_iojap_ybeB"/>
    <property type="match status" value="1"/>
</dbReference>
<protein>
    <recommendedName>
        <fullName evidence="5">Mitochondrial assembly of ribosomal large subunit protein 1</fullName>
    </recommendedName>
</protein>
<dbReference type="SUPFAM" id="SSF81301">
    <property type="entry name" value="Nucleotidyltransferase"/>
    <property type="match status" value="1"/>
</dbReference>
<dbReference type="GeneID" id="100905000"/>
<feature type="compositionally biased region" description="Basic and acidic residues" evidence="6">
    <location>
        <begin position="75"/>
        <end position="88"/>
    </location>
</feature>
<accession>A0AAJ6QU10</accession>
<evidence type="ECO:0000256" key="5">
    <source>
        <dbReference type="ARBA" id="ARBA00073331"/>
    </source>
</evidence>
<evidence type="ECO:0000256" key="2">
    <source>
        <dbReference type="ARBA" id="ARBA00010574"/>
    </source>
</evidence>
<gene>
    <name evidence="8" type="primary">LOC100905000</name>
</gene>
<organism evidence="7 8">
    <name type="scientific">Galendromus occidentalis</name>
    <name type="common">western predatory mite</name>
    <dbReference type="NCBI Taxonomy" id="34638"/>
    <lineage>
        <taxon>Eukaryota</taxon>
        <taxon>Metazoa</taxon>
        <taxon>Ecdysozoa</taxon>
        <taxon>Arthropoda</taxon>
        <taxon>Chelicerata</taxon>
        <taxon>Arachnida</taxon>
        <taxon>Acari</taxon>
        <taxon>Parasitiformes</taxon>
        <taxon>Mesostigmata</taxon>
        <taxon>Gamasina</taxon>
        <taxon>Phytoseioidea</taxon>
        <taxon>Phytoseiidae</taxon>
        <taxon>Typhlodrominae</taxon>
        <taxon>Galendromus</taxon>
    </lineage>
</organism>
<name>A0AAJ6QU10_9ACAR</name>
<dbReference type="GO" id="GO:0005739">
    <property type="term" value="C:mitochondrion"/>
    <property type="evidence" value="ECO:0007669"/>
    <property type="project" value="UniProtKB-SubCell"/>
</dbReference>
<dbReference type="CTD" id="136040730"/>
<proteinExistence type="inferred from homology"/>
<dbReference type="FunFam" id="3.30.460.10:FF:000018">
    <property type="entry name" value="Mitochondrial assembly of ribosomal large subunit 1"/>
    <property type="match status" value="1"/>
</dbReference>
<comment type="subcellular location">
    <subcellularLocation>
        <location evidence="1">Mitochondrion</location>
    </subcellularLocation>
</comment>
<dbReference type="Proteomes" id="UP000694867">
    <property type="component" value="Unplaced"/>
</dbReference>
<dbReference type="PANTHER" id="PTHR21043:SF0">
    <property type="entry name" value="MITOCHONDRIAL ASSEMBLY OF RIBOSOMAL LARGE SUBUNIT PROTEIN 1"/>
    <property type="match status" value="1"/>
</dbReference>
<evidence type="ECO:0000256" key="4">
    <source>
        <dbReference type="ARBA" id="ARBA00053669"/>
    </source>
</evidence>